<evidence type="ECO:0000256" key="3">
    <source>
        <dbReference type="ARBA" id="ARBA00022692"/>
    </source>
</evidence>
<dbReference type="InterPro" id="IPR023398">
    <property type="entry name" value="TIF_eIF4e-like"/>
</dbReference>
<keyword evidence="5 7" id="KW-0472">Membrane</keyword>
<dbReference type="InterPro" id="IPR005045">
    <property type="entry name" value="CDC50/LEM3_fam"/>
</dbReference>
<dbReference type="GO" id="GO:0005783">
    <property type="term" value="C:endoplasmic reticulum"/>
    <property type="evidence" value="ECO:0007669"/>
    <property type="project" value="TreeGrafter"/>
</dbReference>
<dbReference type="AlphaFoldDB" id="A0A7J6MHU3"/>
<comment type="subcellular location">
    <subcellularLocation>
        <location evidence="1">Membrane</location>
        <topology evidence="1">Multi-pass membrane protein</topology>
    </subcellularLocation>
</comment>
<sequence length="704" mass="78130">MNFLRTFHTTAPPTLAMSGTTGAAVIPSSLNDGAAEAAHSSSHRASPAPVESGTTTSISNNSDDVEEAYSSSSGATPPPPSRPHPLEHTWSFWLMYQAQTKDKKDNWKGTQKRVLDFSSVEDFWRVFNNVSSPSRLTYADYSVFRQGIAPMWEDETCAKGGRWIVSVDRPVKRGAASEQQKESIDESWVNILLSLIGSVFPNRETDVDAVCGAVCSVRKYNIRLALWIGTSDKDEVLRLGAIFRDALAPLFNPTSSSGEENSEENRQQQQHQESFNRRLPSSMSFEYFTKDPSHVPLELSLTTKTDDDDDDEEEEENGASSTDDVPKWVIATFVAFAAAFIAIGIGLVEADKSTNEQTVDYTDLANGGVFPVEMEINEDMNAPIYVYYELTNFYQNHRRYIASRDYFQLARPSDVSTKRGANGDCSPWERDEFERNNYPCGLIARSTFNDSYIIDTKRVDSAAAVWERTNITETNTVIACEDDVEYKFNNLDPEGTIDEGVENQVSLNMWLTFYFPPQVCVPIAAQQNPSDYKKIYVMSATADPATNHTACTNYMTDEASCKFTLVPGGVDGVDPEFACTAAEGYERKLNPAGWALLNGRFIGWMRPAGLPTFRKMYARIDDDLRAGDVLRFTVSDNFPTTQYGGTKSIVIATTTWAGGKNGILGYSYIAVGAACGVFAIVFAITFLRKKSRLGDSDYLSWGER</sequence>
<comment type="caution">
    <text evidence="8">The sequence shown here is derived from an EMBL/GenBank/DDBJ whole genome shotgun (WGS) entry which is preliminary data.</text>
</comment>
<dbReference type="EMBL" id="JABAHT010000006">
    <property type="protein sequence ID" value="KAF4670770.1"/>
    <property type="molecule type" value="Genomic_DNA"/>
</dbReference>
<dbReference type="InterPro" id="IPR019770">
    <property type="entry name" value="TIF_eIF_4E_CS"/>
</dbReference>
<reference evidence="8 9" key="1">
    <citation type="submission" date="2020-04" db="EMBL/GenBank/DDBJ databases">
        <title>Perkinsus olseni comparative genomics.</title>
        <authorList>
            <person name="Bogema D.R."/>
        </authorList>
    </citation>
    <scope>NUCLEOTIDE SEQUENCE [LARGE SCALE GENOMIC DNA]</scope>
    <source>
        <strain evidence="8">ATCC PRA-179</strain>
    </source>
</reference>
<keyword evidence="3 7" id="KW-0812">Transmembrane</keyword>
<gene>
    <name evidence="8" type="ORF">FOZ61_008786</name>
</gene>
<feature type="region of interest" description="Disordered" evidence="6">
    <location>
        <begin position="253"/>
        <end position="276"/>
    </location>
</feature>
<protein>
    <recommendedName>
        <fullName evidence="10">Eukaryotic translation initiation factor 4E</fullName>
    </recommendedName>
</protein>
<feature type="compositionally biased region" description="Acidic residues" evidence="6">
    <location>
        <begin position="306"/>
        <end position="317"/>
    </location>
</feature>
<dbReference type="Proteomes" id="UP000570595">
    <property type="component" value="Unassembled WGS sequence"/>
</dbReference>
<dbReference type="OrthoDB" id="340608at2759"/>
<evidence type="ECO:0000256" key="4">
    <source>
        <dbReference type="ARBA" id="ARBA00022989"/>
    </source>
</evidence>
<feature type="transmembrane region" description="Helical" evidence="7">
    <location>
        <begin position="663"/>
        <end position="687"/>
    </location>
</feature>
<evidence type="ECO:0000256" key="1">
    <source>
        <dbReference type="ARBA" id="ARBA00004141"/>
    </source>
</evidence>
<feature type="compositionally biased region" description="Low complexity" evidence="6">
    <location>
        <begin position="34"/>
        <end position="49"/>
    </location>
</feature>
<dbReference type="InterPro" id="IPR001040">
    <property type="entry name" value="TIF_eIF_4E"/>
</dbReference>
<evidence type="ECO:0000256" key="6">
    <source>
        <dbReference type="SAM" id="MobiDB-lite"/>
    </source>
</evidence>
<dbReference type="Gene3D" id="3.30.760.10">
    <property type="entry name" value="RNA Cap, Translation Initiation Factor Eif4e"/>
    <property type="match status" value="1"/>
</dbReference>
<dbReference type="PANTHER" id="PTHR10926:SF0">
    <property type="entry name" value="CDC50, ISOFORM A"/>
    <property type="match status" value="1"/>
</dbReference>
<dbReference type="GO" id="GO:0003723">
    <property type="term" value="F:RNA binding"/>
    <property type="evidence" value="ECO:0007669"/>
    <property type="project" value="InterPro"/>
</dbReference>
<keyword evidence="4 7" id="KW-1133">Transmembrane helix</keyword>
<comment type="similarity">
    <text evidence="2">Belongs to the CDC50/LEM3 family.</text>
</comment>
<dbReference type="PROSITE" id="PS00813">
    <property type="entry name" value="IF4E"/>
    <property type="match status" value="1"/>
</dbReference>
<accession>A0A7J6MHU3</accession>
<proteinExistence type="inferred from homology"/>
<feature type="compositionally biased region" description="Polar residues" evidence="6">
    <location>
        <begin position="52"/>
        <end position="62"/>
    </location>
</feature>
<dbReference type="GO" id="GO:0005886">
    <property type="term" value="C:plasma membrane"/>
    <property type="evidence" value="ECO:0007669"/>
    <property type="project" value="TreeGrafter"/>
</dbReference>
<organism evidence="8 9">
    <name type="scientific">Perkinsus olseni</name>
    <name type="common">Perkinsus atlanticus</name>
    <dbReference type="NCBI Taxonomy" id="32597"/>
    <lineage>
        <taxon>Eukaryota</taxon>
        <taxon>Sar</taxon>
        <taxon>Alveolata</taxon>
        <taxon>Perkinsozoa</taxon>
        <taxon>Perkinsea</taxon>
        <taxon>Perkinsida</taxon>
        <taxon>Perkinsidae</taxon>
        <taxon>Perkinsus</taxon>
    </lineage>
</organism>
<feature type="region of interest" description="Disordered" evidence="6">
    <location>
        <begin position="298"/>
        <end position="322"/>
    </location>
</feature>
<dbReference type="Pfam" id="PF01652">
    <property type="entry name" value="IF4E"/>
    <property type="match status" value="1"/>
</dbReference>
<dbReference type="GO" id="GO:0003743">
    <property type="term" value="F:translation initiation factor activity"/>
    <property type="evidence" value="ECO:0007669"/>
    <property type="project" value="InterPro"/>
</dbReference>
<feature type="transmembrane region" description="Helical" evidence="7">
    <location>
        <begin position="328"/>
        <end position="348"/>
    </location>
</feature>
<evidence type="ECO:0008006" key="10">
    <source>
        <dbReference type="Google" id="ProtNLM"/>
    </source>
</evidence>
<dbReference type="Pfam" id="PF03381">
    <property type="entry name" value="CDC50"/>
    <property type="match status" value="1"/>
</dbReference>
<feature type="region of interest" description="Disordered" evidence="6">
    <location>
        <begin position="34"/>
        <end position="84"/>
    </location>
</feature>
<dbReference type="GO" id="GO:0005794">
    <property type="term" value="C:Golgi apparatus"/>
    <property type="evidence" value="ECO:0007669"/>
    <property type="project" value="TreeGrafter"/>
</dbReference>
<dbReference type="SUPFAM" id="SSF55418">
    <property type="entry name" value="eIF4e-like"/>
    <property type="match status" value="1"/>
</dbReference>
<evidence type="ECO:0000256" key="5">
    <source>
        <dbReference type="ARBA" id="ARBA00023136"/>
    </source>
</evidence>
<dbReference type="PANTHER" id="PTHR10926">
    <property type="entry name" value="CELL CYCLE CONTROL PROTEIN 50"/>
    <property type="match status" value="1"/>
</dbReference>
<evidence type="ECO:0000256" key="2">
    <source>
        <dbReference type="ARBA" id="ARBA00009457"/>
    </source>
</evidence>
<evidence type="ECO:0000256" key="7">
    <source>
        <dbReference type="SAM" id="Phobius"/>
    </source>
</evidence>
<evidence type="ECO:0000313" key="9">
    <source>
        <dbReference type="Proteomes" id="UP000570595"/>
    </source>
</evidence>
<evidence type="ECO:0000313" key="8">
    <source>
        <dbReference type="EMBL" id="KAF4670770.1"/>
    </source>
</evidence>
<name>A0A7J6MHU3_PEROL</name>